<proteinExistence type="predicted"/>
<dbReference type="EMBL" id="QOQW01000018">
    <property type="protein sequence ID" value="RCK78896.1"/>
    <property type="molecule type" value="Genomic_DNA"/>
</dbReference>
<organism evidence="3 4">
    <name type="scientific">Candidatus Ozemobacter sibiricus</name>
    <dbReference type="NCBI Taxonomy" id="2268124"/>
    <lineage>
        <taxon>Bacteria</taxon>
        <taxon>Candidatus Ozemobacteria</taxon>
        <taxon>Candidatus Ozemobacterales</taxon>
        <taxon>Candidatus Ozemobacteraceae</taxon>
        <taxon>Candidatus Ozemobacter</taxon>
    </lineage>
</organism>
<feature type="region of interest" description="Disordered" evidence="1">
    <location>
        <begin position="318"/>
        <end position="344"/>
    </location>
</feature>
<dbReference type="AlphaFoldDB" id="A0A367ZLC2"/>
<comment type="caution">
    <text evidence="3">The sequence shown here is derived from an EMBL/GenBank/DDBJ whole genome shotgun (WGS) entry which is preliminary data.</text>
</comment>
<reference evidence="3 4" key="1">
    <citation type="submission" date="2018-05" db="EMBL/GenBank/DDBJ databases">
        <title>A metagenomic window into the 2 km-deep terrestrial subsurface aquifer revealed taxonomically and functionally diverse microbial community comprising novel uncultured bacterial lineages.</title>
        <authorList>
            <person name="Kadnikov V.V."/>
            <person name="Mardanov A.V."/>
            <person name="Beletsky A.V."/>
            <person name="Banks D."/>
            <person name="Pimenov N.V."/>
            <person name="Frank Y.A."/>
            <person name="Karnachuk O.V."/>
            <person name="Ravin N.V."/>
        </authorList>
    </citation>
    <scope>NUCLEOTIDE SEQUENCE [LARGE SCALE GENOMIC DNA]</scope>
    <source>
        <strain evidence="3">BY5</strain>
    </source>
</reference>
<evidence type="ECO:0000259" key="2">
    <source>
        <dbReference type="Pfam" id="PF04754"/>
    </source>
</evidence>
<evidence type="ECO:0000313" key="3">
    <source>
        <dbReference type="EMBL" id="RCK78896.1"/>
    </source>
</evidence>
<dbReference type="PANTHER" id="PTHR34611">
    <property type="match status" value="1"/>
</dbReference>
<evidence type="ECO:0000256" key="1">
    <source>
        <dbReference type="SAM" id="MobiDB-lite"/>
    </source>
</evidence>
<feature type="domain" description="Transposase (putative) YhgA-like" evidence="2">
    <location>
        <begin position="5"/>
        <end position="198"/>
    </location>
</feature>
<dbReference type="PANTHER" id="PTHR34611:SF2">
    <property type="entry name" value="INACTIVE RECOMBINATION-PROMOTING NUCLEASE-LIKE PROTEIN RPNE-RELATED"/>
    <property type="match status" value="1"/>
</dbReference>
<dbReference type="InterPro" id="IPR006842">
    <property type="entry name" value="Transposase_31"/>
</dbReference>
<sequence>MATHEHDHGYKLLFSHAKMIEELLRGFVHEDWVEMVDFSTLERRNASYVTDDLRERHDDVIWRVRLRDQWLYVYLLIEFQSEVDRLMAIRIMTYLGLLYQDLARAGEVAPGGLFPPVLPIVLYNGRPRWTAPTDIGELIVPGPGRLREYLPRLRYLLIEEGAFPPESLAARNLVASLFALERCQTPQQIKETLEHLIAWWHEPEQTGLRRSFTIWIGRVLLPGKVPGHHFPEFQELQEVPPMLEETVKEWVKEWKAQGFAEGRTEGLAVGRAEGRAEGLAIGLAKTREIARLLLQRGDSPEEVARITGLSLEEVRDIAQRPPHLAEEPAPYLAAPKVEKKPEQP</sequence>
<dbReference type="Proteomes" id="UP000252355">
    <property type="component" value="Unassembled WGS sequence"/>
</dbReference>
<evidence type="ECO:0000313" key="4">
    <source>
        <dbReference type="Proteomes" id="UP000252355"/>
    </source>
</evidence>
<name>A0A367ZLC2_9BACT</name>
<dbReference type="InterPro" id="IPR051699">
    <property type="entry name" value="Rpn/YhgA-like_nuclease"/>
</dbReference>
<accession>A0A367ZLC2</accession>
<dbReference type="Pfam" id="PF04754">
    <property type="entry name" value="Transposase_31"/>
    <property type="match status" value="1"/>
</dbReference>
<protein>
    <submittedName>
        <fullName evidence="3">Putative transposase</fullName>
    </submittedName>
</protein>
<gene>
    <name evidence="3" type="ORF">OZSIB_1046</name>
</gene>